<gene>
    <name evidence="1" type="ORF">pkur_cds_461</name>
</gene>
<evidence type="ECO:0000313" key="2">
    <source>
        <dbReference type="Proteomes" id="UP001185135"/>
    </source>
</evidence>
<sequence length="413" mass="44346">MRRRRTDDGLWDVAARVCAAVRLDMPLSPQDRALLSHTAQSILPSASAERPATQQCGALVEAAPPGWDDKVDVWANRLAQWPVHSQEPALMGSGPPLKRLRLDVAPPSATLYLGQRSRVPGSAVSGVARGRGASTQQASIVGSALARAPTALASTVRGAAPSGMGAYLRAKSLLERTPGDAPIAIALCLMEAFVRFLFEYQPGSAETSVIDPDTPYGARLVDLVSADSRLGGPRDRARAWYQWIATTPGITVARNPQISNLMAGCAGSPGDRHRAPLFLASGRTITGPDDIAVGDSVAPPSDFDVVQPLVLLRFDEEARRYVRDVLNREALSPRAKARALMAQFLLPRVHYGSPARFIDEGVRRHLRGPCVAAASVLPDFTSVFDTRFYIAFWPTGIALMASIGSPTVERLLF</sequence>
<name>A0AA95EES1_9VIRU</name>
<protein>
    <submittedName>
        <fullName evidence="1">Uncharacterized protein</fullName>
    </submittedName>
</protein>
<accession>A0AA95EES1</accession>
<dbReference type="Proteomes" id="UP001185135">
    <property type="component" value="Segment"/>
</dbReference>
<evidence type="ECO:0000313" key="1">
    <source>
        <dbReference type="EMBL" id="WBR14635.1"/>
    </source>
</evidence>
<reference evidence="1" key="1">
    <citation type="submission" date="2022-06" db="EMBL/GenBank/DDBJ databases">
        <authorList>
            <person name="Legendre M."/>
            <person name="Claverie J.-M."/>
            <person name="Alempic J.-M."/>
            <person name="Abergel C."/>
        </authorList>
    </citation>
    <scope>NUCLEOTIDE SEQUENCE</scope>
    <source>
        <strain evidence="1">Kuranda</strain>
    </source>
</reference>
<proteinExistence type="predicted"/>
<organism evidence="1 2">
    <name type="scientific">Pandoravirus kuranda</name>
    <dbReference type="NCBI Taxonomy" id="3019033"/>
    <lineage>
        <taxon>Viruses</taxon>
        <taxon>Pandoravirus</taxon>
    </lineage>
</organism>
<dbReference type="EMBL" id="ON887157">
    <property type="protein sequence ID" value="WBR14635.1"/>
    <property type="molecule type" value="Genomic_DNA"/>
</dbReference>